<dbReference type="AlphaFoldDB" id="A0A2P7SC47"/>
<keyword evidence="3" id="KW-1185">Reference proteome</keyword>
<evidence type="ECO:0000313" key="2">
    <source>
        <dbReference type="EMBL" id="PSJ60094.1"/>
    </source>
</evidence>
<dbReference type="OrthoDB" id="7189469at2"/>
<dbReference type="EMBL" id="PXYK01000010">
    <property type="protein sequence ID" value="PSJ60094.1"/>
    <property type="molecule type" value="Genomic_DNA"/>
</dbReference>
<protein>
    <submittedName>
        <fullName evidence="2">DUF2497 domain-containing protein</fullName>
    </submittedName>
</protein>
<dbReference type="Pfam" id="PF10691">
    <property type="entry name" value="DUF2497"/>
    <property type="match status" value="1"/>
</dbReference>
<feature type="region of interest" description="Disordered" evidence="1">
    <location>
        <begin position="181"/>
        <end position="206"/>
    </location>
</feature>
<feature type="region of interest" description="Disordered" evidence="1">
    <location>
        <begin position="121"/>
        <end position="145"/>
    </location>
</feature>
<sequence>MAQLGSAQREPSMEEILASIRRIIEDSDSVRRGDDPVVRPDNDIAAPQGLAEAAPAANQASVIAVEAFRSAPRGEAGIFPEARETFTMADVQAQVMADRAAAREVAERASEAAEFEAATFDEASTAAEIEPPATAGDGPSEDSVDAWRLGISEPESVEAAGEADFDMDDVANAVLRDIASAQAPSAEADHPAAEIDEPDEAPAFSAELARPAIISDQTERQVAAAFGELSEALAARNRKSLDEIAEEMLRPMLQDWLDNNLPTLVERLVREEIERIARGA</sequence>
<dbReference type="RefSeq" id="WP_106772506.1">
    <property type="nucleotide sequence ID" value="NZ_PXYK01000010.1"/>
</dbReference>
<proteinExistence type="predicted"/>
<dbReference type="InterPro" id="IPR019632">
    <property type="entry name" value="DUF2497"/>
</dbReference>
<evidence type="ECO:0000256" key="1">
    <source>
        <dbReference type="SAM" id="MobiDB-lite"/>
    </source>
</evidence>
<gene>
    <name evidence="2" type="ORF">C7I84_12435</name>
</gene>
<name>A0A2P7SC47_9HYPH</name>
<organism evidence="2 3">
    <name type="scientific">Kumtagia ephedrae</name>
    <dbReference type="NCBI Taxonomy" id="2116701"/>
    <lineage>
        <taxon>Bacteria</taxon>
        <taxon>Pseudomonadati</taxon>
        <taxon>Pseudomonadota</taxon>
        <taxon>Alphaproteobacteria</taxon>
        <taxon>Hyphomicrobiales</taxon>
        <taxon>Phyllobacteriaceae</taxon>
        <taxon>Kumtagia</taxon>
    </lineage>
</organism>
<reference evidence="2 3" key="1">
    <citation type="submission" date="2018-03" db="EMBL/GenBank/DDBJ databases">
        <title>The draft genome of Mesorhizobium sp. 6GN-30.</title>
        <authorList>
            <person name="Liu L."/>
            <person name="Li L."/>
            <person name="Wang T."/>
            <person name="Zhang X."/>
            <person name="Liang L."/>
        </authorList>
    </citation>
    <scope>NUCLEOTIDE SEQUENCE [LARGE SCALE GENOMIC DNA]</scope>
    <source>
        <strain evidence="2 3">6GN30</strain>
    </source>
</reference>
<dbReference type="Proteomes" id="UP000241229">
    <property type="component" value="Unassembled WGS sequence"/>
</dbReference>
<accession>A0A2P7SC47</accession>
<evidence type="ECO:0000313" key="3">
    <source>
        <dbReference type="Proteomes" id="UP000241229"/>
    </source>
</evidence>
<comment type="caution">
    <text evidence="2">The sequence shown here is derived from an EMBL/GenBank/DDBJ whole genome shotgun (WGS) entry which is preliminary data.</text>
</comment>